<dbReference type="PIRSF" id="PIRSF016578">
    <property type="entry name" value="HsaA"/>
    <property type="match status" value="1"/>
</dbReference>
<dbReference type="InterPro" id="IPR009100">
    <property type="entry name" value="AcylCoA_DH/oxidase_NM_dom_sf"/>
</dbReference>
<name>A0A5N5E4M2_RHOER</name>
<dbReference type="InterPro" id="IPR037069">
    <property type="entry name" value="AcylCoA_DH/ox_N_sf"/>
</dbReference>
<dbReference type="Gene3D" id="2.40.110.10">
    <property type="entry name" value="Butyryl-CoA Dehydrogenase, subunit A, domain 2"/>
    <property type="match status" value="1"/>
</dbReference>
<evidence type="ECO:0000259" key="2">
    <source>
        <dbReference type="Pfam" id="PF02771"/>
    </source>
</evidence>
<evidence type="ECO:0000259" key="3">
    <source>
        <dbReference type="Pfam" id="PF08028"/>
    </source>
</evidence>
<dbReference type="InterPro" id="IPR013107">
    <property type="entry name" value="Acyl-CoA_DH_C"/>
</dbReference>
<evidence type="ECO:0000313" key="5">
    <source>
        <dbReference type="Proteomes" id="UP000325576"/>
    </source>
</evidence>
<dbReference type="SUPFAM" id="SSF56645">
    <property type="entry name" value="Acyl-CoA dehydrogenase NM domain-like"/>
    <property type="match status" value="1"/>
</dbReference>
<dbReference type="PANTHER" id="PTHR43884">
    <property type="entry name" value="ACYL-COA DEHYDROGENASE"/>
    <property type="match status" value="1"/>
</dbReference>
<protein>
    <recommendedName>
        <fullName evidence="6">3-hydroxy-9,10-secoandrosta-1,3,5(10)-triene-9,17-dione monooxygenase</fullName>
    </recommendedName>
</protein>
<dbReference type="GO" id="GO:0050660">
    <property type="term" value="F:flavin adenine dinucleotide binding"/>
    <property type="evidence" value="ECO:0007669"/>
    <property type="project" value="InterPro"/>
</dbReference>
<dbReference type="Pfam" id="PF08028">
    <property type="entry name" value="Acyl-CoA_dh_2"/>
    <property type="match status" value="1"/>
</dbReference>
<dbReference type="InterPro" id="IPR046373">
    <property type="entry name" value="Acyl-CoA_Oxase/DH_mid-dom_sf"/>
</dbReference>
<dbReference type="EMBL" id="MRBO01000605">
    <property type="protein sequence ID" value="KAB2583054.1"/>
    <property type="molecule type" value="Genomic_DNA"/>
</dbReference>
<dbReference type="AlphaFoldDB" id="A0A5N5E4M2"/>
<feature type="domain" description="Acyl-CoA dehydrogenase/oxidase N-terminal" evidence="2">
    <location>
        <begin position="23"/>
        <end position="91"/>
    </location>
</feature>
<dbReference type="InterPro" id="IPR013786">
    <property type="entry name" value="AcylCoA_DH/ox_N"/>
</dbReference>
<dbReference type="PANTHER" id="PTHR43884:SF25">
    <property type="entry name" value="ACYL-COA DEHYDROGENASE YDBM-RELATED"/>
    <property type="match status" value="1"/>
</dbReference>
<accession>A0A5N5E4M2</accession>
<evidence type="ECO:0000313" key="4">
    <source>
        <dbReference type="EMBL" id="KAB2583054.1"/>
    </source>
</evidence>
<reference evidence="4 5" key="1">
    <citation type="journal article" date="2017" name="Poromechanics V (2013)">
        <title>Genomic Characterization of the Arsenic-Tolerant Actinobacterium, &lt;i&gt;Rhodococcus erythropolis&lt;/i&gt; S43.</title>
        <authorList>
            <person name="Retamal-Morales G."/>
            <person name="Mehnert M."/>
            <person name="Schwabe R."/>
            <person name="Tischler D."/>
            <person name="Schloemann M."/>
            <person name="Levican G.J."/>
        </authorList>
    </citation>
    <scope>NUCLEOTIDE SEQUENCE [LARGE SCALE GENOMIC DNA]</scope>
    <source>
        <strain evidence="4 5">S43</strain>
    </source>
</reference>
<dbReference type="InterPro" id="IPR036250">
    <property type="entry name" value="AcylCo_DH-like_C"/>
</dbReference>
<sequence>MTTATTITSADAVARAQDLAPLLAERAEKTEDLRHLPDETMADLLDSGLLRISQPMHWGGSELPLTTHVEVVEELGRACGATAWTAGVYISHNWNLSLFSLQAQHDVWGSNPDAVACTSAVGGPSPSWVDGGVHITEGKWTFLSGVHHADWIVVNAVLPPRSDEDGAPSMISLLVPKGDYEILDDWHTAALRGTGTSGVRLENVFVPEHRLLNFSDQQAGTTPGGKFHTNPMYRAPLDATWPAYLAAPALGVARGALDAWVDRTIKRRNAYTGAPIVEQPISHFKIGEATARLDAARLLIYRAMDAVTEQVDAGTDLGFIRVRNRRDFSFAVRQAVEAVEDVFLASGASSLSTGSSIQRHWRDIHGVAQHAMFDYERSISAWGRRALGVTDGLDF</sequence>
<dbReference type="Proteomes" id="UP000325576">
    <property type="component" value="Unassembled WGS sequence"/>
</dbReference>
<comment type="caution">
    <text evidence="4">The sequence shown here is derived from an EMBL/GenBank/DDBJ whole genome shotgun (WGS) entry which is preliminary data.</text>
</comment>
<proteinExistence type="predicted"/>
<keyword evidence="1" id="KW-0560">Oxidoreductase</keyword>
<gene>
    <name evidence="4" type="ORF">BS297_22585</name>
</gene>
<organism evidence="4 5">
    <name type="scientific">Rhodococcus erythropolis</name>
    <name type="common">Arthrobacter picolinophilus</name>
    <dbReference type="NCBI Taxonomy" id="1833"/>
    <lineage>
        <taxon>Bacteria</taxon>
        <taxon>Bacillati</taxon>
        <taxon>Actinomycetota</taxon>
        <taxon>Actinomycetes</taxon>
        <taxon>Mycobacteriales</taxon>
        <taxon>Nocardiaceae</taxon>
        <taxon>Rhodococcus</taxon>
        <taxon>Rhodococcus erythropolis group</taxon>
    </lineage>
</organism>
<dbReference type="Pfam" id="PF02771">
    <property type="entry name" value="Acyl-CoA_dh_N"/>
    <property type="match status" value="1"/>
</dbReference>
<feature type="domain" description="Acyl-CoA dehydrogenase C-terminal" evidence="3">
    <location>
        <begin position="245"/>
        <end position="374"/>
    </location>
</feature>
<dbReference type="Gene3D" id="1.10.540.10">
    <property type="entry name" value="Acyl-CoA dehydrogenase/oxidase, N-terminal domain"/>
    <property type="match status" value="1"/>
</dbReference>
<evidence type="ECO:0008006" key="6">
    <source>
        <dbReference type="Google" id="ProtNLM"/>
    </source>
</evidence>
<evidence type="ECO:0000256" key="1">
    <source>
        <dbReference type="ARBA" id="ARBA00023002"/>
    </source>
</evidence>
<dbReference type="GO" id="GO:0003995">
    <property type="term" value="F:acyl-CoA dehydrogenase activity"/>
    <property type="evidence" value="ECO:0007669"/>
    <property type="project" value="TreeGrafter"/>
</dbReference>
<dbReference type="SUPFAM" id="SSF47203">
    <property type="entry name" value="Acyl-CoA dehydrogenase C-terminal domain-like"/>
    <property type="match status" value="1"/>
</dbReference>
<dbReference type="Gene3D" id="1.20.140.10">
    <property type="entry name" value="Butyryl-CoA Dehydrogenase, subunit A, domain 3"/>
    <property type="match status" value="1"/>
</dbReference>